<organism evidence="3 4">
    <name type="scientific">Dinoponera quadriceps</name>
    <name type="common">South American ant</name>
    <dbReference type="NCBI Taxonomy" id="609295"/>
    <lineage>
        <taxon>Eukaryota</taxon>
        <taxon>Metazoa</taxon>
        <taxon>Ecdysozoa</taxon>
        <taxon>Arthropoda</taxon>
        <taxon>Hexapoda</taxon>
        <taxon>Insecta</taxon>
        <taxon>Pterygota</taxon>
        <taxon>Neoptera</taxon>
        <taxon>Endopterygota</taxon>
        <taxon>Hymenoptera</taxon>
        <taxon>Apocrita</taxon>
        <taxon>Aculeata</taxon>
        <taxon>Formicoidea</taxon>
        <taxon>Formicidae</taxon>
        <taxon>Ponerinae</taxon>
        <taxon>Ponerini</taxon>
        <taxon>Dinoponera</taxon>
    </lineage>
</organism>
<dbReference type="GeneID" id="106749563"/>
<accession>A0A6P3Y2Z1</accession>
<name>A0A6P3Y2Z1_DINQU</name>
<keyword evidence="2" id="KW-1133">Transmembrane helix</keyword>
<evidence type="ECO:0000313" key="4">
    <source>
        <dbReference type="RefSeq" id="XP_014484647.1"/>
    </source>
</evidence>
<feature type="region of interest" description="Disordered" evidence="1">
    <location>
        <begin position="97"/>
        <end position="121"/>
    </location>
</feature>
<evidence type="ECO:0000256" key="2">
    <source>
        <dbReference type="SAM" id="Phobius"/>
    </source>
</evidence>
<reference evidence="4" key="1">
    <citation type="submission" date="2025-08" db="UniProtKB">
        <authorList>
            <consortium name="RefSeq"/>
        </authorList>
    </citation>
    <scope>IDENTIFICATION</scope>
</reference>
<dbReference type="AlphaFoldDB" id="A0A6P3Y2Z1"/>
<feature type="transmembrane region" description="Helical" evidence="2">
    <location>
        <begin position="72"/>
        <end position="94"/>
    </location>
</feature>
<keyword evidence="2" id="KW-0812">Transmembrane</keyword>
<dbReference type="KEGG" id="dqu:106749563"/>
<dbReference type="Proteomes" id="UP000515204">
    <property type="component" value="Unplaced"/>
</dbReference>
<gene>
    <name evidence="4" type="primary">LOC106749563</name>
</gene>
<evidence type="ECO:0000256" key="1">
    <source>
        <dbReference type="SAM" id="MobiDB-lite"/>
    </source>
</evidence>
<proteinExistence type="predicted"/>
<dbReference type="RefSeq" id="XP_014484647.1">
    <property type="nucleotide sequence ID" value="XM_014629161.1"/>
</dbReference>
<keyword evidence="2" id="KW-0472">Membrane</keyword>
<evidence type="ECO:0000313" key="3">
    <source>
        <dbReference type="Proteomes" id="UP000515204"/>
    </source>
</evidence>
<protein>
    <submittedName>
        <fullName evidence="4">Uncharacterized protein LOC106749563</fullName>
    </submittedName>
</protein>
<dbReference type="OrthoDB" id="7547313at2759"/>
<keyword evidence="3" id="KW-1185">Reference proteome</keyword>
<sequence length="121" mass="14293">MDENFVDTMGENEQLPDAVREKLSKILEKYEHLTDEEKEEFHKGAFDVLTKSIHKITDNTILPTWLVPYQSLILFIFAVSIVTLLLVFVARKLYKGTKERESRKEAKRRLKEQQKAKKKRN</sequence>
<feature type="compositionally biased region" description="Basic residues" evidence="1">
    <location>
        <begin position="105"/>
        <end position="121"/>
    </location>
</feature>